<evidence type="ECO:0000313" key="7">
    <source>
        <dbReference type="WBParaSite" id="HDID_0000081101-mRNA-1"/>
    </source>
</evidence>
<keyword evidence="6" id="KW-1185">Reference proteome</keyword>
<accession>A0A0R3S9A8</accession>
<dbReference type="OrthoDB" id="205166at2759"/>
<evidence type="ECO:0000313" key="3">
    <source>
        <dbReference type="EMBL" id="VDL18202.1"/>
    </source>
</evidence>
<dbReference type="Proteomes" id="UP000321570">
    <property type="component" value="Unassembled WGS sequence"/>
</dbReference>
<gene>
    <name evidence="3" type="ORF">HDID_LOCUS812</name>
    <name evidence="4" type="ORF">WMSIL1_LOCUS11840</name>
</gene>
<dbReference type="EMBL" id="UYSG01000120">
    <property type="protein sequence ID" value="VDL18202.1"/>
    <property type="molecule type" value="Genomic_DNA"/>
</dbReference>
<sequence length="207" mass="24266">MTGQSDDAIIKRKLLIEGESGIDDKRFALLLKDYLHWAVSEDAADGSDNAYQSMLEKIFQCENAMEQAYLIQVMNLEQANRYTDLLEEIDKSIKTAQVDIMKERERLKEARVIRKNRQEYHNLAKVVKEYPERQETLKKLQKMKVELSNLQNIDKMYDERINLRKKQFHLFLVALRDLQKIIEQDAPIPIESVEQKSTNAESLMDTS</sequence>
<evidence type="ECO:0000313" key="6">
    <source>
        <dbReference type="Proteomes" id="UP000321570"/>
    </source>
</evidence>
<proteinExistence type="predicted"/>
<organism evidence="7">
    <name type="scientific">Hymenolepis diminuta</name>
    <name type="common">Rat tapeworm</name>
    <dbReference type="NCBI Taxonomy" id="6216"/>
    <lineage>
        <taxon>Eukaryota</taxon>
        <taxon>Metazoa</taxon>
        <taxon>Spiralia</taxon>
        <taxon>Lophotrochozoa</taxon>
        <taxon>Platyhelminthes</taxon>
        <taxon>Cestoda</taxon>
        <taxon>Eucestoda</taxon>
        <taxon>Cyclophyllidea</taxon>
        <taxon>Hymenolepididae</taxon>
        <taxon>Hymenolepis</taxon>
    </lineage>
</organism>
<name>A0A0R3S9A8_HYMDI</name>
<dbReference type="WBParaSite" id="HDID_0000081101-mRNA-1">
    <property type="protein sequence ID" value="HDID_0000081101-mRNA-1"/>
    <property type="gene ID" value="HDID_0000081101"/>
</dbReference>
<reference evidence="4 6" key="3">
    <citation type="submission" date="2019-07" db="EMBL/GenBank/DDBJ databases">
        <authorList>
            <person name="Jastrzebski P J."/>
            <person name="Paukszto L."/>
            <person name="Jastrzebski P J."/>
        </authorList>
    </citation>
    <scope>NUCLEOTIDE SEQUENCE [LARGE SCALE GENOMIC DNA]</scope>
    <source>
        <strain evidence="4 6">WMS-il1</strain>
    </source>
</reference>
<reference evidence="7" key="1">
    <citation type="submission" date="2017-02" db="UniProtKB">
        <authorList>
            <consortium name="WormBaseParasite"/>
        </authorList>
    </citation>
    <scope>IDENTIFICATION</scope>
</reference>
<dbReference type="STRING" id="6216.A0A0R3S9A8"/>
<keyword evidence="2" id="KW-0539">Nucleus</keyword>
<dbReference type="GO" id="GO:0006397">
    <property type="term" value="P:mRNA processing"/>
    <property type="evidence" value="ECO:0007669"/>
    <property type="project" value="InterPro"/>
</dbReference>
<protein>
    <submittedName>
        <fullName evidence="7">THO complex subunit 7 homolog</fullName>
    </submittedName>
</protein>
<dbReference type="EMBL" id="CABIJS010000555">
    <property type="protein sequence ID" value="VUZ53501.1"/>
    <property type="molecule type" value="Genomic_DNA"/>
</dbReference>
<dbReference type="InterPro" id="IPR008501">
    <property type="entry name" value="THOC7/Mft1"/>
</dbReference>
<evidence type="ECO:0000313" key="4">
    <source>
        <dbReference type="EMBL" id="VUZ53501.1"/>
    </source>
</evidence>
<dbReference type="Proteomes" id="UP000274504">
    <property type="component" value="Unassembled WGS sequence"/>
</dbReference>
<dbReference type="AlphaFoldDB" id="A0A0R3S9A8"/>
<reference evidence="3 5" key="2">
    <citation type="submission" date="2018-11" db="EMBL/GenBank/DDBJ databases">
        <authorList>
            <consortium name="Pathogen Informatics"/>
        </authorList>
    </citation>
    <scope>NUCLEOTIDE SEQUENCE [LARGE SCALE GENOMIC DNA]</scope>
</reference>
<dbReference type="Pfam" id="PF05615">
    <property type="entry name" value="THOC7"/>
    <property type="match status" value="1"/>
</dbReference>
<comment type="subcellular location">
    <subcellularLocation>
        <location evidence="1">Nucleus</location>
    </subcellularLocation>
</comment>
<evidence type="ECO:0000256" key="1">
    <source>
        <dbReference type="ARBA" id="ARBA00004123"/>
    </source>
</evidence>
<dbReference type="GO" id="GO:0000445">
    <property type="term" value="C:THO complex part of transcription export complex"/>
    <property type="evidence" value="ECO:0007669"/>
    <property type="project" value="InterPro"/>
</dbReference>
<evidence type="ECO:0000313" key="5">
    <source>
        <dbReference type="Proteomes" id="UP000274504"/>
    </source>
</evidence>
<evidence type="ECO:0000256" key="2">
    <source>
        <dbReference type="ARBA" id="ARBA00023242"/>
    </source>
</evidence>